<evidence type="ECO:0000256" key="3">
    <source>
        <dbReference type="ARBA" id="ARBA00022679"/>
    </source>
</evidence>
<evidence type="ECO:0000256" key="5">
    <source>
        <dbReference type="ARBA" id="ARBA00022989"/>
    </source>
</evidence>
<evidence type="ECO:0000313" key="10">
    <source>
        <dbReference type="Proteomes" id="UP000014622"/>
    </source>
</evidence>
<accession>A0AB73AC84</accession>
<dbReference type="NCBIfam" id="TIGR03025">
    <property type="entry name" value="EPS_sugtrans"/>
    <property type="match status" value="1"/>
</dbReference>
<dbReference type="PANTHER" id="PTHR30576:SF0">
    <property type="entry name" value="UNDECAPRENYL-PHOSPHATE N-ACETYLGALACTOSAMINYL 1-PHOSPHATE TRANSFERASE-RELATED"/>
    <property type="match status" value="1"/>
</dbReference>
<protein>
    <submittedName>
        <fullName evidence="9">Exopolysaccharide biosynthesis polyprenyl glycosylphosphotransferase</fullName>
    </submittedName>
</protein>
<feature type="transmembrane region" description="Helical" evidence="7">
    <location>
        <begin position="115"/>
        <end position="138"/>
    </location>
</feature>
<evidence type="ECO:0000256" key="2">
    <source>
        <dbReference type="ARBA" id="ARBA00006464"/>
    </source>
</evidence>
<proteinExistence type="inferred from homology"/>
<reference evidence="9 10" key="1">
    <citation type="submission" date="2013-06" db="EMBL/GenBank/DDBJ databases">
        <authorList>
            <person name="Weinstock G."/>
            <person name="Sodergren E."/>
            <person name="Lobos E.A."/>
            <person name="Fulton L."/>
            <person name="Fulton R."/>
            <person name="Courtney L."/>
            <person name="Fronick C."/>
            <person name="O'Laughlin M."/>
            <person name="Godfrey J."/>
            <person name="Wilson R.M."/>
            <person name="Miner T."/>
            <person name="Farmer C."/>
            <person name="Delehaunty K."/>
            <person name="Cordes M."/>
            <person name="Minx P."/>
            <person name="Tomlinson C."/>
            <person name="Chen J."/>
            <person name="Wollam A."/>
            <person name="Pepin K.H."/>
            <person name="Bhonagiri V."/>
            <person name="Zhang X."/>
            <person name="Warren W."/>
            <person name="Mitreva M."/>
            <person name="Mardis E.R."/>
            <person name="Wilson R.K."/>
        </authorList>
    </citation>
    <scope>NUCLEOTIDE SEQUENCE [LARGE SCALE GENOMIC DNA]</scope>
    <source>
        <strain evidence="9 10">SD2A-2</strain>
    </source>
</reference>
<dbReference type="PANTHER" id="PTHR30576">
    <property type="entry name" value="COLANIC BIOSYNTHESIS UDP-GLUCOSE LIPID CARRIER TRANSFERASE"/>
    <property type="match status" value="1"/>
</dbReference>
<keyword evidence="6 7" id="KW-0472">Membrane</keyword>
<organism evidence="9 10">
    <name type="scientific">Enterococcus faecium SD2A-2</name>
    <dbReference type="NCBI Taxonomy" id="1244154"/>
    <lineage>
        <taxon>Bacteria</taxon>
        <taxon>Bacillati</taxon>
        <taxon>Bacillota</taxon>
        <taxon>Bacilli</taxon>
        <taxon>Lactobacillales</taxon>
        <taxon>Enterococcaceae</taxon>
        <taxon>Enterococcus</taxon>
    </lineage>
</organism>
<dbReference type="Pfam" id="PF02397">
    <property type="entry name" value="Bac_transf"/>
    <property type="match status" value="1"/>
</dbReference>
<keyword evidence="3" id="KW-0808">Transferase</keyword>
<comment type="subcellular location">
    <subcellularLocation>
        <location evidence="1">Membrane</location>
        <topology evidence="1">Multi-pass membrane protein</topology>
    </subcellularLocation>
</comment>
<dbReference type="GO" id="GO:0016780">
    <property type="term" value="F:phosphotransferase activity, for other substituted phosphate groups"/>
    <property type="evidence" value="ECO:0007669"/>
    <property type="project" value="TreeGrafter"/>
</dbReference>
<evidence type="ECO:0000256" key="4">
    <source>
        <dbReference type="ARBA" id="ARBA00022692"/>
    </source>
</evidence>
<feature type="transmembrane region" description="Helical" evidence="7">
    <location>
        <begin position="262"/>
        <end position="286"/>
    </location>
</feature>
<gene>
    <name evidence="9" type="ORF">D356_00478</name>
</gene>
<evidence type="ECO:0000256" key="7">
    <source>
        <dbReference type="SAM" id="Phobius"/>
    </source>
</evidence>
<feature type="transmembrane region" description="Helical" evidence="7">
    <location>
        <begin position="57"/>
        <end position="77"/>
    </location>
</feature>
<comment type="similarity">
    <text evidence="2">Belongs to the bacterial sugar transferase family.</text>
</comment>
<dbReference type="InterPro" id="IPR003362">
    <property type="entry name" value="Bact_transf"/>
</dbReference>
<evidence type="ECO:0000259" key="8">
    <source>
        <dbReference type="Pfam" id="PF02397"/>
    </source>
</evidence>
<evidence type="ECO:0000256" key="6">
    <source>
        <dbReference type="ARBA" id="ARBA00023136"/>
    </source>
</evidence>
<feature type="transmembrane region" description="Helical" evidence="7">
    <location>
        <begin position="20"/>
        <end position="37"/>
    </location>
</feature>
<keyword evidence="4 7" id="KW-0812">Transmembrane</keyword>
<evidence type="ECO:0000256" key="1">
    <source>
        <dbReference type="ARBA" id="ARBA00004141"/>
    </source>
</evidence>
<feature type="domain" description="Bacterial sugar transferase" evidence="8">
    <location>
        <begin position="260"/>
        <end position="440"/>
    </location>
</feature>
<dbReference type="GO" id="GO:0016020">
    <property type="term" value="C:membrane"/>
    <property type="evidence" value="ECO:0007669"/>
    <property type="project" value="UniProtKB-SubCell"/>
</dbReference>
<sequence>MVRSVYMNKNGEWNAARRIFIIIMDVLVLNVSIYLSFLLKFQGEVPARNLETFQHSAIFISIIFIALNILLGAYVFYNRMISDIVFITVIGQVLIALGIMVVTFAGRWFAFPRGVIVLSFILGTILLSVYRIVVYKLYLRVSRDKKVLIVGLEKDVAPAIQNFQSKKNNKHKVEAVVIDNYYENTKKLIDDIDIVYLASKIPEDEKINIYQLVTKKEKKLFLNTTFENLTMINPNIMNFEDESIIEASGFKIQPEYELFKRLFDIIVSLILLILASPFMLITAILVKTTSPGPIIYKQVRITKNQKEFSIYKFRSMSATAEAKSGPVLAKSNDARVTPVGKFIRAVRFDELPQIFNVLKGDMSIVGPRPERPFFVDQFNEENPYYYLRHNVRAGITGYAQVYGKYVSDYNSKLRFDLLYIKKYSLLLDLKILLQTIKILFDKMSSQGLDEDENISSLAEIDFSQEKIYR</sequence>
<dbReference type="Proteomes" id="UP000014622">
    <property type="component" value="Unassembled WGS sequence"/>
</dbReference>
<feature type="transmembrane region" description="Helical" evidence="7">
    <location>
        <begin position="84"/>
        <end position="109"/>
    </location>
</feature>
<dbReference type="AlphaFoldDB" id="A0AB73AC84"/>
<comment type="caution">
    <text evidence="9">The sequence shown here is derived from an EMBL/GenBank/DDBJ whole genome shotgun (WGS) entry which is preliminary data.</text>
</comment>
<dbReference type="InterPro" id="IPR017475">
    <property type="entry name" value="EPS_sugar_tfrase"/>
</dbReference>
<dbReference type="EMBL" id="ATIT01000045">
    <property type="protein sequence ID" value="EPI14898.1"/>
    <property type="molecule type" value="Genomic_DNA"/>
</dbReference>
<name>A0AB73AC84_ENTFC</name>
<keyword evidence="5 7" id="KW-1133">Transmembrane helix</keyword>
<evidence type="ECO:0000313" key="9">
    <source>
        <dbReference type="EMBL" id="EPI14898.1"/>
    </source>
</evidence>